<dbReference type="PANTHER" id="PTHR28259">
    <property type="entry name" value="FLUORIDE EXPORT PROTEIN 1-RELATED"/>
    <property type="match status" value="1"/>
</dbReference>
<dbReference type="PANTHER" id="PTHR28259:SF1">
    <property type="entry name" value="FLUORIDE EXPORT PROTEIN 1-RELATED"/>
    <property type="match status" value="1"/>
</dbReference>
<feature type="binding site" evidence="12">
    <location>
        <position position="76"/>
    </location>
    <ligand>
        <name>Na(+)</name>
        <dbReference type="ChEBI" id="CHEBI:29101"/>
        <note>structural</note>
    </ligand>
</feature>
<dbReference type="Pfam" id="PF02537">
    <property type="entry name" value="CRCB"/>
    <property type="match status" value="1"/>
</dbReference>
<evidence type="ECO:0000313" key="13">
    <source>
        <dbReference type="EMBL" id="MDY0881757.1"/>
    </source>
</evidence>
<evidence type="ECO:0000256" key="2">
    <source>
        <dbReference type="ARBA" id="ARBA00022475"/>
    </source>
</evidence>
<feature type="transmembrane region" description="Helical" evidence="12">
    <location>
        <begin position="104"/>
        <end position="125"/>
    </location>
</feature>
<keyword evidence="12" id="KW-0813">Transport</keyword>
<dbReference type="NCBIfam" id="NF010799">
    <property type="entry name" value="PRK14203.1"/>
    <property type="match status" value="1"/>
</dbReference>
<keyword evidence="5 12" id="KW-1133">Transmembrane helix</keyword>
<evidence type="ECO:0000256" key="11">
    <source>
        <dbReference type="ARBA" id="ARBA00035585"/>
    </source>
</evidence>
<dbReference type="EMBL" id="JAXCLW010000001">
    <property type="protein sequence ID" value="MDY0881757.1"/>
    <property type="molecule type" value="Genomic_DNA"/>
</dbReference>
<comment type="similarity">
    <text evidence="10 12">Belongs to the fluoride channel Fluc/FEX (TC 1.A.43) family.</text>
</comment>
<keyword evidence="14" id="KW-1185">Reference proteome</keyword>
<evidence type="ECO:0000256" key="1">
    <source>
        <dbReference type="ARBA" id="ARBA00004651"/>
    </source>
</evidence>
<keyword evidence="2 12" id="KW-1003">Cell membrane</keyword>
<dbReference type="NCBIfam" id="TIGR00494">
    <property type="entry name" value="crcB"/>
    <property type="match status" value="1"/>
</dbReference>
<dbReference type="HAMAP" id="MF_00454">
    <property type="entry name" value="FluC"/>
    <property type="match status" value="1"/>
</dbReference>
<keyword evidence="9 12" id="KW-0407">Ion channel</keyword>
<evidence type="ECO:0000256" key="12">
    <source>
        <dbReference type="HAMAP-Rule" id="MF_00454"/>
    </source>
</evidence>
<keyword evidence="3" id="KW-0997">Cell inner membrane</keyword>
<evidence type="ECO:0000256" key="5">
    <source>
        <dbReference type="ARBA" id="ARBA00022989"/>
    </source>
</evidence>
<comment type="activity regulation">
    <text evidence="12">Na(+) is not transported, but it plays an essential structural role and its presence is essential for fluoride channel function.</text>
</comment>
<dbReference type="RefSeq" id="WP_320507541.1">
    <property type="nucleotide sequence ID" value="NZ_JAXCLW010000001.1"/>
</dbReference>
<reference evidence="13 14" key="1">
    <citation type="journal article" date="2016" name="Antonie Van Leeuwenhoek">
        <title>Dongia soli sp. nov., isolated from soil from Dokdo, Korea.</title>
        <authorList>
            <person name="Kim D.U."/>
            <person name="Lee H."/>
            <person name="Kim H."/>
            <person name="Kim S.G."/>
            <person name="Ka J.O."/>
        </authorList>
    </citation>
    <scope>NUCLEOTIDE SEQUENCE [LARGE SCALE GENOMIC DNA]</scope>
    <source>
        <strain evidence="13 14">D78</strain>
    </source>
</reference>
<feature type="transmembrane region" description="Helical" evidence="12">
    <location>
        <begin position="32"/>
        <end position="53"/>
    </location>
</feature>
<evidence type="ECO:0000256" key="8">
    <source>
        <dbReference type="ARBA" id="ARBA00023136"/>
    </source>
</evidence>
<dbReference type="InterPro" id="IPR003691">
    <property type="entry name" value="FluC"/>
</dbReference>
<evidence type="ECO:0000256" key="4">
    <source>
        <dbReference type="ARBA" id="ARBA00022692"/>
    </source>
</evidence>
<evidence type="ECO:0000256" key="3">
    <source>
        <dbReference type="ARBA" id="ARBA00022519"/>
    </source>
</evidence>
<evidence type="ECO:0000256" key="10">
    <source>
        <dbReference type="ARBA" id="ARBA00035120"/>
    </source>
</evidence>
<evidence type="ECO:0000256" key="6">
    <source>
        <dbReference type="ARBA" id="ARBA00023053"/>
    </source>
</evidence>
<evidence type="ECO:0000256" key="7">
    <source>
        <dbReference type="ARBA" id="ARBA00023065"/>
    </source>
</evidence>
<sequence length="129" mass="14015">MTYFWIALGSALGGMARYWFSGFVAHRIGETFPWGTVFINITGSFIIGFFATLSGPDGRLLVSTETRQFVMVGLCGGYTTFSSFSLQTLTLVRDGQWLAAGANIAFSVLFCLIAVWLGHLSAAGINQLR</sequence>
<keyword evidence="7 12" id="KW-0406">Ion transport</keyword>
<feature type="transmembrane region" description="Helical" evidence="12">
    <location>
        <begin position="69"/>
        <end position="92"/>
    </location>
</feature>
<comment type="caution">
    <text evidence="13">The sequence shown here is derived from an EMBL/GenBank/DDBJ whole genome shotgun (WGS) entry which is preliminary data.</text>
</comment>
<protein>
    <recommendedName>
        <fullName evidence="12">Fluoride-specific ion channel FluC</fullName>
    </recommendedName>
</protein>
<comment type="function">
    <text evidence="12">Fluoride-specific ion channel. Important for reducing fluoride concentration in the cell, thus reducing its toxicity.</text>
</comment>
<keyword evidence="4 12" id="KW-0812">Transmembrane</keyword>
<comment type="catalytic activity">
    <reaction evidence="11">
        <text>fluoride(in) = fluoride(out)</text>
        <dbReference type="Rhea" id="RHEA:76159"/>
        <dbReference type="ChEBI" id="CHEBI:17051"/>
    </reaction>
    <physiologicalReaction direction="left-to-right" evidence="11">
        <dbReference type="Rhea" id="RHEA:76160"/>
    </physiologicalReaction>
</comment>
<gene>
    <name evidence="12 13" type="primary">crcB</name>
    <name evidence="12" type="synonym">fluC</name>
    <name evidence="13" type="ORF">SMD27_02795</name>
</gene>
<organism evidence="13 14">
    <name type="scientific">Dongia soli</name>
    <dbReference type="NCBI Taxonomy" id="600628"/>
    <lineage>
        <taxon>Bacteria</taxon>
        <taxon>Pseudomonadati</taxon>
        <taxon>Pseudomonadota</taxon>
        <taxon>Alphaproteobacteria</taxon>
        <taxon>Rhodospirillales</taxon>
        <taxon>Dongiaceae</taxon>
        <taxon>Dongia</taxon>
    </lineage>
</organism>
<evidence type="ECO:0000313" key="14">
    <source>
        <dbReference type="Proteomes" id="UP001279642"/>
    </source>
</evidence>
<keyword evidence="12" id="KW-0479">Metal-binding</keyword>
<keyword evidence="6 12" id="KW-0915">Sodium</keyword>
<keyword evidence="8 12" id="KW-0472">Membrane</keyword>
<dbReference type="NCBIfam" id="NF010802">
    <property type="entry name" value="PRK14206.1"/>
    <property type="match status" value="1"/>
</dbReference>
<name>A0ABU5E646_9PROT</name>
<dbReference type="Proteomes" id="UP001279642">
    <property type="component" value="Unassembled WGS sequence"/>
</dbReference>
<feature type="binding site" evidence="12">
    <location>
        <position position="79"/>
    </location>
    <ligand>
        <name>Na(+)</name>
        <dbReference type="ChEBI" id="CHEBI:29101"/>
        <note>structural</note>
    </ligand>
</feature>
<evidence type="ECO:0000256" key="9">
    <source>
        <dbReference type="ARBA" id="ARBA00023303"/>
    </source>
</evidence>
<comment type="subcellular location">
    <subcellularLocation>
        <location evidence="1 12">Cell membrane</location>
        <topology evidence="1 12">Multi-pass membrane protein</topology>
    </subcellularLocation>
</comment>
<accession>A0ABU5E646</accession>
<proteinExistence type="inferred from homology"/>